<dbReference type="InterPro" id="IPR036237">
    <property type="entry name" value="Xyl_isomerase-like_sf"/>
</dbReference>
<dbReference type="PANTHER" id="PTHR12110">
    <property type="entry name" value="HYDROXYPYRUVATE ISOMERASE"/>
    <property type="match status" value="1"/>
</dbReference>
<dbReference type="NCBIfam" id="NF035938">
    <property type="entry name" value="EboA_domain"/>
    <property type="match status" value="1"/>
</dbReference>
<dbReference type="GO" id="GO:0016853">
    <property type="term" value="F:isomerase activity"/>
    <property type="evidence" value="ECO:0007669"/>
    <property type="project" value="UniProtKB-KW"/>
</dbReference>
<dbReference type="InterPro" id="IPR013022">
    <property type="entry name" value="Xyl_isomerase-like_TIM-brl"/>
</dbReference>
<evidence type="ECO:0000259" key="1">
    <source>
        <dbReference type="Pfam" id="PF01261"/>
    </source>
</evidence>
<dbReference type="Gene3D" id="3.20.20.150">
    <property type="entry name" value="Divalent-metal-dependent TIM barrel enzymes"/>
    <property type="match status" value="1"/>
</dbReference>
<comment type="caution">
    <text evidence="2">The sequence shown here is derived from an EMBL/GenBank/DDBJ whole genome shotgun (WGS) entry which is preliminary data.</text>
</comment>
<name>A0ABX1A0N0_9ACTN</name>
<keyword evidence="3" id="KW-1185">Reference proteome</keyword>
<keyword evidence="2" id="KW-0413">Isomerase</keyword>
<dbReference type="InterPro" id="IPR047715">
    <property type="entry name" value="EboA_dom"/>
</dbReference>
<proteinExistence type="predicted"/>
<reference evidence="2 3" key="1">
    <citation type="submission" date="2020-03" db="EMBL/GenBank/DDBJ databases">
        <title>WGS of actinomycetes isolated from Thailand.</title>
        <authorList>
            <person name="Thawai C."/>
        </authorList>
    </citation>
    <scope>NUCLEOTIDE SEQUENCE [LARGE SCALE GENOMIC DNA]</scope>
    <source>
        <strain evidence="2 3">PRB2-1</strain>
    </source>
</reference>
<accession>A0ABX1A0N0</accession>
<gene>
    <name evidence="2" type="ORF">HCN08_28715</name>
</gene>
<dbReference type="PANTHER" id="PTHR12110:SF52">
    <property type="entry name" value="XYLOSE ISOMERASE"/>
    <property type="match status" value="1"/>
</dbReference>
<evidence type="ECO:0000313" key="3">
    <source>
        <dbReference type="Proteomes" id="UP000734511"/>
    </source>
</evidence>
<organism evidence="2 3">
    <name type="scientific">Actinacidiphila epipremni</name>
    <dbReference type="NCBI Taxonomy" id="2053013"/>
    <lineage>
        <taxon>Bacteria</taxon>
        <taxon>Bacillati</taxon>
        <taxon>Actinomycetota</taxon>
        <taxon>Actinomycetes</taxon>
        <taxon>Kitasatosporales</taxon>
        <taxon>Streptomycetaceae</taxon>
        <taxon>Actinacidiphila</taxon>
    </lineage>
</organism>
<dbReference type="Proteomes" id="UP000734511">
    <property type="component" value="Unassembled WGS sequence"/>
</dbReference>
<dbReference type="Pfam" id="PF01261">
    <property type="entry name" value="AP_endonuc_2"/>
    <property type="match status" value="1"/>
</dbReference>
<evidence type="ECO:0000313" key="2">
    <source>
        <dbReference type="EMBL" id="NJP47356.1"/>
    </source>
</evidence>
<dbReference type="InterPro" id="IPR050312">
    <property type="entry name" value="IolE/XylAMocC-like"/>
</dbReference>
<sequence>MTPTHPQPTTLRFGYGTNGFANHRLDDALDVIAGLGYEGVALTLDHAHLDPYDRDLPARLEAVRRRLDALGLAVVVETGARYLLDARRKHSPTLLHEDGRGARLDFLERAVRIGAELGAEAVSFWSGVLPEGTAPERGWELLAEGCARLADTAARAGVVLGFEPEPGMLVEDLAGYRRLRDALGAPASFRLTLDIGHCRCLEPLPVADCVRRAATDLVNVQIDDMRRGVHEHLEFGAGEIDFTPVLAALADAGYRGLVAVELPRHSHSAPDTARRSLAFLREHATPVRATPVQAVDAALTAQGRTWLAAAAARAAAEPAALAADFAAAGRACGRGPLAAPGWEGWTVDEAVRAVLLAAAPAPAVADLYARGDRAERRAVLRALPYLELGAGAVAPLLEDALRTNDTALVAAALGPAATALDAAAWRQGVLKCVFLGVPLSAVAGLDERADAELARMLLDFAHERVAAGRDVPADVLPLLRRHPDLLAASPIHAEAGSPEPRRAEAARRVLAQLG</sequence>
<dbReference type="EMBL" id="JAATEJ010000029">
    <property type="protein sequence ID" value="NJP47356.1"/>
    <property type="molecule type" value="Genomic_DNA"/>
</dbReference>
<dbReference type="SUPFAM" id="SSF51658">
    <property type="entry name" value="Xylose isomerase-like"/>
    <property type="match status" value="1"/>
</dbReference>
<protein>
    <submittedName>
        <fullName evidence="2">Sugar phosphate isomerase/epimerase</fullName>
    </submittedName>
</protein>
<feature type="domain" description="Xylose isomerase-like TIM barrel" evidence="1">
    <location>
        <begin position="30"/>
        <end position="282"/>
    </location>
</feature>